<accession>A0ABQ1C9N5</accession>
<evidence type="ECO:0000256" key="2">
    <source>
        <dbReference type="SAM" id="Phobius"/>
    </source>
</evidence>
<feature type="transmembrane region" description="Helical" evidence="2">
    <location>
        <begin position="108"/>
        <end position="132"/>
    </location>
</feature>
<keyword evidence="2" id="KW-0472">Membrane</keyword>
<keyword evidence="2" id="KW-1133">Transmembrane helix</keyword>
<dbReference type="InterPro" id="IPR033459">
    <property type="entry name" value="AveC-like"/>
</dbReference>
<dbReference type="EMBL" id="BLKX01000001">
    <property type="protein sequence ID" value="GFG80986.1"/>
    <property type="molecule type" value="Genomic_DNA"/>
</dbReference>
<feature type="transmembrane region" description="Helical" evidence="2">
    <location>
        <begin position="285"/>
        <end position="309"/>
    </location>
</feature>
<organism evidence="3 4">
    <name type="scientific">Mycobacterium paragordonae</name>
    <dbReference type="NCBI Taxonomy" id="1389713"/>
    <lineage>
        <taxon>Bacteria</taxon>
        <taxon>Bacillati</taxon>
        <taxon>Actinomycetota</taxon>
        <taxon>Actinomycetes</taxon>
        <taxon>Mycobacteriales</taxon>
        <taxon>Mycobacteriaceae</taxon>
        <taxon>Mycobacterium</taxon>
    </lineage>
</organism>
<feature type="transmembrane region" description="Helical" evidence="2">
    <location>
        <begin position="196"/>
        <end position="222"/>
    </location>
</feature>
<feature type="transmembrane region" description="Helical" evidence="2">
    <location>
        <begin position="76"/>
        <end position="96"/>
    </location>
</feature>
<feature type="region of interest" description="Disordered" evidence="1">
    <location>
        <begin position="1"/>
        <end position="22"/>
    </location>
</feature>
<sequence length="386" mass="42607">MAMSTEQSIPVAAEQQSASPRRATKRGWGGWIAGAALAAFALFFIANCRTALDPRVANPNVQGRPRPVEFTFGLDYITFLDSATAVALVVLLIVFIRGWRRNPGSPAMLMFLCTTLIVWQDPIMNWSPFAVYNPDLIHWPESWPLVSLSPTVEPFVVFGYVMFYFGPYFPAVWILRKLQARGGPTHFVSKHPLVSLGLITCVIGFVMDAFLENTLIHWGMYIYSQVIPWGSVFTGTTFQFPLIWESFSVTFVMVPAAILCYRDDTGKSVAEKLAAKAKVFPSRPVLGTFLVMFAIINVSYFAYGAWFWAIKVSHAATSVACPWPFPEAKVYDPQGFYEQAGAPGPHSVGIWSTWASGEPNGRPHVEPPPPGQGACADKNQQPGKNG</sequence>
<feature type="transmembrane region" description="Helical" evidence="2">
    <location>
        <begin position="152"/>
        <end position="175"/>
    </location>
</feature>
<feature type="region of interest" description="Disordered" evidence="1">
    <location>
        <begin position="348"/>
        <end position="386"/>
    </location>
</feature>
<evidence type="ECO:0000313" key="3">
    <source>
        <dbReference type="EMBL" id="GFG80986.1"/>
    </source>
</evidence>
<feature type="transmembrane region" description="Helical" evidence="2">
    <location>
        <begin position="242"/>
        <end position="261"/>
    </location>
</feature>
<evidence type="ECO:0000313" key="4">
    <source>
        <dbReference type="Proteomes" id="UP000465240"/>
    </source>
</evidence>
<evidence type="ECO:0008006" key="5">
    <source>
        <dbReference type="Google" id="ProtNLM"/>
    </source>
</evidence>
<keyword evidence="2" id="KW-0812">Transmembrane</keyword>
<comment type="caution">
    <text evidence="3">The sequence shown here is derived from an EMBL/GenBank/DDBJ whole genome shotgun (WGS) entry which is preliminary data.</text>
</comment>
<evidence type="ECO:0000256" key="1">
    <source>
        <dbReference type="SAM" id="MobiDB-lite"/>
    </source>
</evidence>
<dbReference type="Pfam" id="PF17198">
    <property type="entry name" value="AveC_like"/>
    <property type="match status" value="1"/>
</dbReference>
<dbReference type="Proteomes" id="UP000465240">
    <property type="component" value="Unassembled WGS sequence"/>
</dbReference>
<keyword evidence="4" id="KW-1185">Reference proteome</keyword>
<gene>
    <name evidence="3" type="ORF">MPRG_42620</name>
</gene>
<reference evidence="3 4" key="1">
    <citation type="journal article" date="2019" name="Emerg. Microbes Infect.">
        <title>Comprehensive subspecies identification of 175 nontuberculous mycobacteria species based on 7547 genomic profiles.</title>
        <authorList>
            <person name="Matsumoto Y."/>
            <person name="Kinjo T."/>
            <person name="Motooka D."/>
            <person name="Nabeya D."/>
            <person name="Jung N."/>
            <person name="Uechi K."/>
            <person name="Horii T."/>
            <person name="Iida T."/>
            <person name="Fujita J."/>
            <person name="Nakamura S."/>
        </authorList>
    </citation>
    <scope>NUCLEOTIDE SEQUENCE [LARGE SCALE GENOMIC DNA]</scope>
    <source>
        <strain evidence="3 4">JCM 18565</strain>
    </source>
</reference>
<feature type="compositionally biased region" description="Polar residues" evidence="1">
    <location>
        <begin position="1"/>
        <end position="19"/>
    </location>
</feature>
<proteinExistence type="predicted"/>
<feature type="transmembrane region" description="Helical" evidence="2">
    <location>
        <begin position="28"/>
        <end position="46"/>
    </location>
</feature>
<name>A0ABQ1C9N5_9MYCO</name>
<protein>
    <recommendedName>
        <fullName evidence="5">DUF5135 domain-containing protein</fullName>
    </recommendedName>
</protein>